<protein>
    <recommendedName>
        <fullName evidence="16">Centrosome-associated zinc finger protein CP190</fullName>
    </recommendedName>
</protein>
<keyword evidence="2" id="KW-0479">Metal-binding</keyword>
<gene>
    <name evidence="14" type="ORF">PHYEVI_LOCUS4354</name>
</gene>
<dbReference type="InterPro" id="IPR011333">
    <property type="entry name" value="SKP1/BTB/POZ_sf"/>
</dbReference>
<dbReference type="PANTHER" id="PTHR46105:SF5">
    <property type="entry name" value="ZINC FINGER AND BTB DOMAIN-CONTAINING PROTEIN 44 ISOFORM X1"/>
    <property type="match status" value="1"/>
</dbReference>
<dbReference type="PROSITE" id="PS50157">
    <property type="entry name" value="ZINC_FINGER_C2H2_2"/>
    <property type="match status" value="2"/>
</dbReference>
<dbReference type="GO" id="GO:0005634">
    <property type="term" value="C:nucleus"/>
    <property type="evidence" value="ECO:0007669"/>
    <property type="project" value="UniProtKB-SubCell"/>
</dbReference>
<evidence type="ECO:0000256" key="10">
    <source>
        <dbReference type="PROSITE-ProRule" id="PRU00042"/>
    </source>
</evidence>
<keyword evidence="5" id="KW-0862">Zinc</keyword>
<dbReference type="PROSITE" id="PS50097">
    <property type="entry name" value="BTB"/>
    <property type="match status" value="1"/>
</dbReference>
<feature type="compositionally biased region" description="Basic and acidic residues" evidence="11">
    <location>
        <begin position="870"/>
        <end position="889"/>
    </location>
</feature>
<evidence type="ECO:0000256" key="9">
    <source>
        <dbReference type="ARBA" id="ARBA00023242"/>
    </source>
</evidence>
<evidence type="ECO:0000256" key="1">
    <source>
        <dbReference type="ARBA" id="ARBA00004123"/>
    </source>
</evidence>
<keyword evidence="15" id="KW-1185">Reference proteome</keyword>
<evidence type="ECO:0000259" key="12">
    <source>
        <dbReference type="PROSITE" id="PS50097"/>
    </source>
</evidence>
<dbReference type="InterPro" id="IPR013087">
    <property type="entry name" value="Znf_C2H2_type"/>
</dbReference>
<feature type="compositionally biased region" description="Basic and acidic residues" evidence="11">
    <location>
        <begin position="1060"/>
        <end position="1080"/>
    </location>
</feature>
<evidence type="ECO:0000313" key="14">
    <source>
        <dbReference type="EMBL" id="CAG9857961.1"/>
    </source>
</evidence>
<evidence type="ECO:0000256" key="8">
    <source>
        <dbReference type="ARBA" id="ARBA00023163"/>
    </source>
</evidence>
<dbReference type="GO" id="GO:0000981">
    <property type="term" value="F:DNA-binding transcription factor activity, RNA polymerase II-specific"/>
    <property type="evidence" value="ECO:0007669"/>
    <property type="project" value="TreeGrafter"/>
</dbReference>
<feature type="domain" description="BTB" evidence="12">
    <location>
        <begin position="31"/>
        <end position="99"/>
    </location>
</feature>
<feature type="region of interest" description="Disordered" evidence="11">
    <location>
        <begin position="380"/>
        <end position="429"/>
    </location>
</feature>
<evidence type="ECO:0000256" key="5">
    <source>
        <dbReference type="ARBA" id="ARBA00022833"/>
    </source>
</evidence>
<feature type="region of interest" description="Disordered" evidence="11">
    <location>
        <begin position="870"/>
        <end position="943"/>
    </location>
</feature>
<feature type="domain" description="C2H2-type" evidence="13">
    <location>
        <begin position="521"/>
        <end position="549"/>
    </location>
</feature>
<sequence>MVEQLKKIKLENWGTFFLQRLQVFFATTDYCDLTLQFEGNVQLKVHRLVINACTDYFKFLEKTGYTTEKNTIVMPNELQSDVIVPIVNFMYTGMLEFHISLSDRLYRAAQTMNISLLTKLLDAQKVSTKPIKQPPKQDKRPAQARHQPDISSLPGRKPQGWKRRAPAVVTTVARGGPGNPAHTESKWSDSSNNPPRPTRFEWPEDELPAMTMLDSNFEDISYTSRPLLTKEEEEKVKLNFDDLRNNVEIPTKKSSTKSPNNSLNFKDLEEFAKEQRIRSTMFEDPDEMTQKRKADQQGKPQSKKMKINQKDQKDHSQLLETTISVESSTAGSIDHTKIVTEILKKYPDIVKKNKNIKLKIMPGNKDANEKDRKIVRAVCEPVKRSSNNQPDAAQKHHQPPQPAPQQQYRKHPRPDRDEHEGPWTCTKCPQRAGGEAPEFVLYYLYRKHMTDVHDEVFDQRLCKYCGRRCPDQELMLYHMYIKHALKPPLGHNFPVCDKCPYIALNIDKLDKHRLTHNSNEIQCQDCKLAFDSTLHLSSHIRITGHYNKPGKAAYDCQYCMKKLQSGLDLMAHLRRTHANESKRDGIAGLDELDSMEDSIEYPHEMDISDIMLSDVLKKEKVNVISNVPVNSEVLEGDGENRGESEGIEGITGGLNLVDIVVLDDNRQYILPGMGGHAGQSFAGQVISAHAQDNTVIHQSMIQSSTGDIASTDELVMVLTDHDYPEEHEGQNPENSNIVVLYSHPVDGQEGQFITSQGNLMVNSQTGLLEIRNGPPISATSTANQILVANPGDSPIESIEMIQREIDNQTTGLKDESEPFYAAGAPAGGFKSMPDLTGGGGGSLELEEAPGGDALEMEASSSLMEAHPHIEISREDEHRDLGETATREDDVQNGEETMEVDEDDENKAGDGEESDAKQVVETTDEQSRGIDVAPPQSDTQCSEKLPEVVEEAQEIADLHEAQEIVEEVQEIAGDLDEAMEVDGKAEKEEDKREEIVSEEPEPSVGSDNQVAYETDQKEQEEERDGKEVESNVISRDSQAKDPADDINKTILDDWDDTDSQEGDKSAEAESRELPVEEKSKQVEAVQNVNKLMDDWEEEEDEENEEEEETKE</sequence>
<feature type="domain" description="C2H2-type" evidence="13">
    <location>
        <begin position="554"/>
        <end position="582"/>
    </location>
</feature>
<feature type="compositionally biased region" description="Basic and acidic residues" evidence="11">
    <location>
        <begin position="1036"/>
        <end position="1050"/>
    </location>
</feature>
<feature type="region of interest" description="Disordered" evidence="11">
    <location>
        <begin position="973"/>
        <end position="1110"/>
    </location>
</feature>
<keyword evidence="8" id="KW-0804">Transcription</keyword>
<dbReference type="SMART" id="SM00225">
    <property type="entry name" value="BTB"/>
    <property type="match status" value="1"/>
</dbReference>
<evidence type="ECO:0000313" key="15">
    <source>
        <dbReference type="Proteomes" id="UP001153712"/>
    </source>
</evidence>
<evidence type="ECO:0000256" key="3">
    <source>
        <dbReference type="ARBA" id="ARBA00022737"/>
    </source>
</evidence>
<evidence type="ECO:0000256" key="7">
    <source>
        <dbReference type="ARBA" id="ARBA00023125"/>
    </source>
</evidence>
<dbReference type="Proteomes" id="UP001153712">
    <property type="component" value="Chromosome 15"/>
</dbReference>
<reference evidence="14" key="1">
    <citation type="submission" date="2022-01" db="EMBL/GenBank/DDBJ databases">
        <authorList>
            <person name="King R."/>
        </authorList>
    </citation>
    <scope>NUCLEOTIDE SEQUENCE</scope>
</reference>
<dbReference type="SMART" id="SM00355">
    <property type="entry name" value="ZnF_C2H2"/>
    <property type="match status" value="5"/>
</dbReference>
<dbReference type="Gene3D" id="3.30.160.60">
    <property type="entry name" value="Classic Zinc Finger"/>
    <property type="match status" value="1"/>
</dbReference>
<dbReference type="Gene3D" id="3.30.710.10">
    <property type="entry name" value="Potassium Channel Kv1.1, Chain A"/>
    <property type="match status" value="1"/>
</dbReference>
<evidence type="ECO:0000256" key="6">
    <source>
        <dbReference type="ARBA" id="ARBA00023015"/>
    </source>
</evidence>
<keyword evidence="9" id="KW-0539">Nucleus</keyword>
<keyword evidence="7" id="KW-0238">DNA-binding</keyword>
<dbReference type="OrthoDB" id="10069414at2759"/>
<feature type="region of interest" description="Disordered" evidence="11">
    <location>
        <begin position="282"/>
        <end position="316"/>
    </location>
</feature>
<evidence type="ECO:0000259" key="13">
    <source>
        <dbReference type="PROSITE" id="PS50157"/>
    </source>
</evidence>
<dbReference type="InterPro" id="IPR000210">
    <property type="entry name" value="BTB/POZ_dom"/>
</dbReference>
<evidence type="ECO:0000256" key="4">
    <source>
        <dbReference type="ARBA" id="ARBA00022771"/>
    </source>
</evidence>
<evidence type="ECO:0000256" key="11">
    <source>
        <dbReference type="SAM" id="MobiDB-lite"/>
    </source>
</evidence>
<evidence type="ECO:0008006" key="16">
    <source>
        <dbReference type="Google" id="ProtNLM"/>
    </source>
</evidence>
<feature type="compositionally biased region" description="Basic and acidic residues" evidence="11">
    <location>
        <begin position="905"/>
        <end position="917"/>
    </location>
</feature>
<keyword evidence="6" id="KW-0805">Transcription regulation</keyword>
<feature type="region of interest" description="Disordered" evidence="11">
    <location>
        <begin position="127"/>
        <end position="202"/>
    </location>
</feature>
<dbReference type="InterPro" id="IPR050457">
    <property type="entry name" value="ZnFinger_BTB_dom_contain"/>
</dbReference>
<organism evidence="14 15">
    <name type="scientific">Phyllotreta striolata</name>
    <name type="common">Striped flea beetle</name>
    <name type="synonym">Crioceris striolata</name>
    <dbReference type="NCBI Taxonomy" id="444603"/>
    <lineage>
        <taxon>Eukaryota</taxon>
        <taxon>Metazoa</taxon>
        <taxon>Ecdysozoa</taxon>
        <taxon>Arthropoda</taxon>
        <taxon>Hexapoda</taxon>
        <taxon>Insecta</taxon>
        <taxon>Pterygota</taxon>
        <taxon>Neoptera</taxon>
        <taxon>Endopterygota</taxon>
        <taxon>Coleoptera</taxon>
        <taxon>Polyphaga</taxon>
        <taxon>Cucujiformia</taxon>
        <taxon>Chrysomeloidea</taxon>
        <taxon>Chrysomelidae</taxon>
        <taxon>Galerucinae</taxon>
        <taxon>Alticini</taxon>
        <taxon>Phyllotreta</taxon>
    </lineage>
</organism>
<dbReference type="SUPFAM" id="SSF54695">
    <property type="entry name" value="POZ domain"/>
    <property type="match status" value="1"/>
</dbReference>
<feature type="region of interest" description="Disordered" evidence="11">
    <location>
        <begin position="810"/>
        <end position="847"/>
    </location>
</feature>
<dbReference type="GO" id="GO:0008270">
    <property type="term" value="F:zinc ion binding"/>
    <property type="evidence" value="ECO:0007669"/>
    <property type="project" value="UniProtKB-KW"/>
</dbReference>
<dbReference type="GO" id="GO:0000978">
    <property type="term" value="F:RNA polymerase II cis-regulatory region sequence-specific DNA binding"/>
    <property type="evidence" value="ECO:0007669"/>
    <property type="project" value="TreeGrafter"/>
</dbReference>
<feature type="compositionally biased region" description="Basic and acidic residues" evidence="11">
    <location>
        <begin position="980"/>
        <end position="994"/>
    </location>
</feature>
<proteinExistence type="predicted"/>
<accession>A0A9N9XQD6</accession>
<keyword evidence="3" id="KW-0677">Repeat</keyword>
<comment type="subcellular location">
    <subcellularLocation>
        <location evidence="1">Nucleus</location>
    </subcellularLocation>
</comment>
<dbReference type="EMBL" id="OU900108">
    <property type="protein sequence ID" value="CAG9857961.1"/>
    <property type="molecule type" value="Genomic_DNA"/>
</dbReference>
<dbReference type="PANTHER" id="PTHR46105">
    <property type="entry name" value="AGAP004733-PA"/>
    <property type="match status" value="1"/>
</dbReference>
<dbReference type="AlphaFoldDB" id="A0A9N9XQD6"/>
<dbReference type="PROSITE" id="PS00028">
    <property type="entry name" value="ZINC_FINGER_C2H2_1"/>
    <property type="match status" value="3"/>
</dbReference>
<dbReference type="Pfam" id="PF00651">
    <property type="entry name" value="BTB"/>
    <property type="match status" value="1"/>
</dbReference>
<feature type="compositionally biased region" description="Acidic residues" evidence="11">
    <location>
        <begin position="1093"/>
        <end position="1110"/>
    </location>
</feature>
<evidence type="ECO:0000256" key="2">
    <source>
        <dbReference type="ARBA" id="ARBA00022723"/>
    </source>
</evidence>
<feature type="compositionally biased region" description="Acidic residues" evidence="11">
    <location>
        <begin position="890"/>
        <end position="904"/>
    </location>
</feature>
<name>A0A9N9XQD6_PHYSR</name>
<keyword evidence="4 10" id="KW-0863">Zinc-finger</keyword>